<sequence length="986" mass="111952">MPKTFPQLISASYQRRLEGFQAAHSDPAWLAQRLTEFPEYPLFAEHLQLLWGASDFVGEQSETDPELFQQLVDSGDLQRSYSREDFLTAINQRLLGHKKALNEDSLNEEQLASQLRLFRRREQMRIIWRDFSRQASMPETTRELTWMAEAAITASLNVLHSITCQELGAPFSGDDQVTPEQNKEEQKMLVLAMGKMGAEELNLSSDIDLIFAYPEKGETRRTATSPRGKTVSNQEFFTRLGQKLIAALDRQTADGFVFRVDMRLRPYGQSGALVMSFDALEEYYLTQGREWERFAMVKARAVAGEPADIRRLDEILRPFTYRKYLDFGAIDALRDLKRSINRELKRKGMQTDIKLGPGGIREIEFITQAFQLVRGGRNSGLQTPSLYRALQQLATDQIIDSSDRDKLWQAYVFLRNTEHVLQGIADKQTQQLPGDELGQQRVALIVGYTKWTEFQQQLQAHRDYVISVFEDMFADPDTQADDQKAGSNDLDYESFWRQTPELAELLEHLQDAGYKAPQAVAEQLYGIYQSKAVIGLDLEPRSRLDKLMPNVVAACAATDNNSLTLSRVVSLIQAVLRRSAYLVLLAENPTALQQLLLLCQSSSWIAEQLTAYPVLLDELLDSESLFTAQSKDTLQDQLRQQMLRVADDDLEQQMEVIRYFVRSNSLRVAACDITEVIPLMQVSDYLTWIAEVVIGYTVTIAWQHLSQQYGQPEGSSVQSPGFIVLGYGKLGGIELGYKSDLDLVFLHRGIAGQTAGGPRSIDNNTFYARLGQRIIHVLSTVTPSGAAYEIDMRLRPSGNSGMLVSSLKAFEKYQRESAWTWEQQALVRARVVAGEKALADEFNNLRQTVLMQPRDKQVLRTEVEQMREKMRKHLGRPSKEGKYSLKQGAGGIVDIEFMVQFAVLAWSHNHPEISRWSDTIRILESLAQCGLLSEQQSSLLIDAYKRYRSAGHRLQLQNQLAEVASSEFLQSRELVTAQWAELFNQQ</sequence>
<dbReference type="EMBL" id="CP103416">
    <property type="protein sequence ID" value="UVW35305.1"/>
    <property type="molecule type" value="Genomic_DNA"/>
</dbReference>
<evidence type="ECO:0000256" key="3">
    <source>
        <dbReference type="ARBA" id="ARBA00022741"/>
    </source>
</evidence>
<name>A0ABY5TN89_9GAMM</name>
<keyword evidence="6 7" id="KW-0511">Multifunctional enzyme</keyword>
<dbReference type="PANTHER" id="PTHR30621:SF0">
    <property type="entry name" value="BIFUNCTIONAL GLUTAMINE SYNTHETASE ADENYLYLTRANSFERASE_ADENYLYL-REMOVING ENZYME"/>
    <property type="match status" value="1"/>
</dbReference>
<dbReference type="Pfam" id="PF03710">
    <property type="entry name" value="GlnE"/>
    <property type="match status" value="2"/>
</dbReference>
<keyword evidence="4 7" id="KW-0067">ATP-binding</keyword>
<comment type="catalytic activity">
    <reaction evidence="7">
        <text>[glutamine synthetase]-O(4)-(5'-adenylyl)-L-tyrosine + phosphate = [glutamine synthetase]-L-tyrosine + ADP</text>
        <dbReference type="Rhea" id="RHEA:43716"/>
        <dbReference type="Rhea" id="RHEA-COMP:10660"/>
        <dbReference type="Rhea" id="RHEA-COMP:10661"/>
        <dbReference type="ChEBI" id="CHEBI:43474"/>
        <dbReference type="ChEBI" id="CHEBI:46858"/>
        <dbReference type="ChEBI" id="CHEBI:83624"/>
        <dbReference type="ChEBI" id="CHEBI:456216"/>
        <dbReference type="EC" id="2.7.7.89"/>
    </reaction>
</comment>
<comment type="cofactor">
    <cofactor evidence="7">
        <name>Mg(2+)</name>
        <dbReference type="ChEBI" id="CHEBI:18420"/>
    </cofactor>
</comment>
<accession>A0ABY5TN89</accession>
<dbReference type="Gene3D" id="1.20.120.1510">
    <property type="match status" value="1"/>
</dbReference>
<dbReference type="EC" id="2.7.7.89" evidence="7"/>
<dbReference type="InterPro" id="IPR023057">
    <property type="entry name" value="GlnE"/>
</dbReference>
<dbReference type="InterPro" id="IPR005190">
    <property type="entry name" value="GlnE_rpt_dom"/>
</dbReference>
<keyword evidence="5 7" id="KW-0460">Magnesium</keyword>
<dbReference type="SUPFAM" id="SSF81593">
    <property type="entry name" value="Nucleotidyltransferase substrate binding subunit/domain"/>
    <property type="match status" value="2"/>
</dbReference>
<keyword evidence="11" id="KW-1185">Reference proteome</keyword>
<evidence type="ECO:0000256" key="7">
    <source>
        <dbReference type="HAMAP-Rule" id="MF_00802"/>
    </source>
</evidence>
<comment type="similarity">
    <text evidence="7">Belongs to the GlnE family.</text>
</comment>
<feature type="domain" description="Glutamate-ammonia ligase adenylyltransferase repeated" evidence="8">
    <location>
        <begin position="46"/>
        <end position="307"/>
    </location>
</feature>
<keyword evidence="3 7" id="KW-0547">Nucleotide-binding</keyword>
<comment type="function">
    <text evidence="7">Involved in the regulation of glutamine synthetase GlnA, a key enzyme in the process to assimilate ammonia. When cellular nitrogen levels are high, the C-terminal adenylyl transferase (AT) inactivates GlnA by covalent transfer of an adenylyl group from ATP to specific tyrosine residue of GlnA, thus reducing its activity. Conversely, when nitrogen levels are low, the N-terminal adenylyl removase (AR) activates GlnA by removing the adenylyl group by phosphorolysis, increasing its activity. The regulatory region of GlnE binds the signal transduction protein PII (GlnB) which indicates the nitrogen status of the cell.</text>
</comment>
<feature type="domain" description="PII-uridylyltransferase/Glutamine-synthetase adenylyltransferase" evidence="9">
    <location>
        <begin position="335"/>
        <end position="473"/>
    </location>
</feature>
<reference evidence="10" key="1">
    <citation type="submission" date="2022-08" db="EMBL/GenBank/DDBJ databases">
        <title>Catabolic pathway analysis in culturable SAR92 clade bacteria reveals their overlooked roles in DMSP degradation in coastal seas.</title>
        <authorList>
            <person name="He X."/>
            <person name="Zhang X."/>
            <person name="Zhang Y."/>
        </authorList>
    </citation>
    <scope>NUCLEOTIDE SEQUENCE</scope>
    <source>
        <strain evidence="10">H455</strain>
    </source>
</reference>
<protein>
    <recommendedName>
        <fullName evidence="7">Bifunctional glutamine synthetase adenylyltransferase/adenylyl-removing enzyme</fullName>
    </recommendedName>
    <alternativeName>
        <fullName evidence="7">ATP:glutamine synthetase adenylyltransferase</fullName>
    </alternativeName>
    <alternativeName>
        <fullName evidence="7">ATase</fullName>
    </alternativeName>
    <domain>
        <recommendedName>
            <fullName evidence="7">Glutamine synthetase adenylyl-L-tyrosine phosphorylase</fullName>
            <ecNumber evidence="7">2.7.7.89</ecNumber>
        </recommendedName>
        <alternativeName>
            <fullName evidence="7">Adenylyl removase</fullName>
            <shortName evidence="7">AR</shortName>
            <shortName evidence="7">AT-N</shortName>
        </alternativeName>
    </domain>
    <domain>
        <recommendedName>
            <fullName evidence="7">Glutamine synthetase adenylyl transferase</fullName>
            <ecNumber evidence="7">2.7.7.42</ecNumber>
        </recommendedName>
        <alternativeName>
            <fullName evidence="7">Adenylyl transferase</fullName>
            <shortName evidence="7">AT</shortName>
            <shortName evidence="7">AT-C</shortName>
        </alternativeName>
    </domain>
</protein>
<dbReference type="GO" id="GO:0008882">
    <property type="term" value="F:[glutamate-ammonia-ligase] adenylyltransferase activity"/>
    <property type="evidence" value="ECO:0007669"/>
    <property type="project" value="UniProtKB-EC"/>
</dbReference>
<keyword evidence="2 7" id="KW-0548">Nucleotidyltransferase</keyword>
<dbReference type="EC" id="2.7.7.42" evidence="7"/>
<evidence type="ECO:0000256" key="1">
    <source>
        <dbReference type="ARBA" id="ARBA00022679"/>
    </source>
</evidence>
<keyword evidence="10" id="KW-0436">Ligase</keyword>
<dbReference type="Gene3D" id="1.20.120.330">
    <property type="entry name" value="Nucleotidyltransferases domain 2"/>
    <property type="match status" value="2"/>
</dbReference>
<evidence type="ECO:0000259" key="8">
    <source>
        <dbReference type="Pfam" id="PF03710"/>
    </source>
</evidence>
<dbReference type="SUPFAM" id="SSF81301">
    <property type="entry name" value="Nucleotidyltransferase"/>
    <property type="match status" value="2"/>
</dbReference>
<keyword evidence="1 7" id="KW-0808">Transferase</keyword>
<feature type="region of interest" description="Adenylyl removase" evidence="7">
    <location>
        <begin position="1"/>
        <end position="477"/>
    </location>
</feature>
<dbReference type="InterPro" id="IPR043519">
    <property type="entry name" value="NT_sf"/>
</dbReference>
<proteinExistence type="inferred from homology"/>
<evidence type="ECO:0000256" key="6">
    <source>
        <dbReference type="ARBA" id="ARBA00023268"/>
    </source>
</evidence>
<evidence type="ECO:0000256" key="5">
    <source>
        <dbReference type="ARBA" id="ARBA00022842"/>
    </source>
</evidence>
<gene>
    <name evidence="7 10" type="primary">glnE</name>
    <name evidence="10" type="ORF">NYF23_01545</name>
</gene>
<dbReference type="Gene3D" id="3.30.460.10">
    <property type="entry name" value="Beta Polymerase, domain 2"/>
    <property type="match status" value="2"/>
</dbReference>
<comment type="catalytic activity">
    <reaction evidence="7">
        <text>[glutamine synthetase]-L-tyrosine + ATP = [glutamine synthetase]-O(4)-(5'-adenylyl)-L-tyrosine + diphosphate</text>
        <dbReference type="Rhea" id="RHEA:18589"/>
        <dbReference type="Rhea" id="RHEA-COMP:10660"/>
        <dbReference type="Rhea" id="RHEA-COMP:10661"/>
        <dbReference type="ChEBI" id="CHEBI:30616"/>
        <dbReference type="ChEBI" id="CHEBI:33019"/>
        <dbReference type="ChEBI" id="CHEBI:46858"/>
        <dbReference type="ChEBI" id="CHEBI:83624"/>
        <dbReference type="EC" id="2.7.7.42"/>
    </reaction>
</comment>
<dbReference type="GO" id="GO:0016874">
    <property type="term" value="F:ligase activity"/>
    <property type="evidence" value="ECO:0007669"/>
    <property type="project" value="UniProtKB-KW"/>
</dbReference>
<evidence type="ECO:0000313" key="11">
    <source>
        <dbReference type="Proteomes" id="UP001059934"/>
    </source>
</evidence>
<dbReference type="GO" id="GO:0047388">
    <property type="term" value="F:[glutamine synthetase]-adenylyl-L-tyrosine phosphorylase activity"/>
    <property type="evidence" value="ECO:0007669"/>
    <property type="project" value="UniProtKB-EC"/>
</dbReference>
<dbReference type="HAMAP" id="MF_00802">
    <property type="entry name" value="GlnE"/>
    <property type="match status" value="1"/>
</dbReference>
<evidence type="ECO:0000256" key="4">
    <source>
        <dbReference type="ARBA" id="ARBA00022840"/>
    </source>
</evidence>
<dbReference type="InterPro" id="IPR013546">
    <property type="entry name" value="PII_UdlTrfase/GS_AdlTrfase"/>
</dbReference>
<dbReference type="Proteomes" id="UP001059934">
    <property type="component" value="Chromosome"/>
</dbReference>
<dbReference type="PANTHER" id="PTHR30621">
    <property type="entry name" value="GLUTAMINE SYNTHETASE ADENYLYLTRANSFERASE"/>
    <property type="match status" value="1"/>
</dbReference>
<feature type="domain" description="PII-uridylyltransferase/Glutamine-synthetase adenylyltransferase" evidence="9">
    <location>
        <begin position="865"/>
        <end position="959"/>
    </location>
</feature>
<evidence type="ECO:0000313" key="10">
    <source>
        <dbReference type="EMBL" id="UVW35305.1"/>
    </source>
</evidence>
<feature type="region of interest" description="Adenylyl transferase" evidence="7">
    <location>
        <begin position="487"/>
        <end position="986"/>
    </location>
</feature>
<dbReference type="Pfam" id="PF08335">
    <property type="entry name" value="GlnD_UR_UTase"/>
    <property type="match status" value="2"/>
</dbReference>
<evidence type="ECO:0000259" key="9">
    <source>
        <dbReference type="Pfam" id="PF08335"/>
    </source>
</evidence>
<feature type="domain" description="Glutamate-ammonia ligase adenylyltransferase repeated" evidence="8">
    <location>
        <begin position="592"/>
        <end position="843"/>
    </location>
</feature>
<evidence type="ECO:0000256" key="2">
    <source>
        <dbReference type="ARBA" id="ARBA00022695"/>
    </source>
</evidence>
<dbReference type="NCBIfam" id="NF008292">
    <property type="entry name" value="PRK11072.1"/>
    <property type="match status" value="1"/>
</dbReference>
<dbReference type="CDD" id="cd05401">
    <property type="entry name" value="NT_GlnE_GlnD_like"/>
    <property type="match status" value="2"/>
</dbReference>
<organism evidence="10 11">
    <name type="scientific">SAR92 clade bacterium H455</name>
    <dbReference type="NCBI Taxonomy" id="2974818"/>
    <lineage>
        <taxon>Bacteria</taxon>
        <taxon>Pseudomonadati</taxon>
        <taxon>Pseudomonadota</taxon>
        <taxon>Gammaproteobacteria</taxon>
        <taxon>Cellvibrionales</taxon>
        <taxon>Porticoccaceae</taxon>
        <taxon>SAR92 clade</taxon>
    </lineage>
</organism>